<sequence length="306" mass="32814">MQGQYPNSLCQALEHDISSPNTMPCHAPKPATWEYIDLSDPDTSQPQQPQHAREPPRYSSTPLPPSGYAYVPPFTVPQPQPQPATKASDKDDDANDGFTEAALFPLPPNHYSYHTFPATINEAPLPNPNHHSPCYFDTLDFSDYQHHHHHHPTTASPLLPPSGSAVGEKGGVTAAAVAVAVPAEEDEEDAYRPRGRGWAAYRDGGGHEILVTRGGLLSSSSSGVGGGVVAGEEAEEKRAWRRVVGVVVVWMVVVGVLVVLQWVVGGGGGRFIDDVSARGDGVHGEWGPCTEARPRFCRLVVGAAEQ</sequence>
<organism evidence="1 2">
    <name type="scientific">Chaetomium tenue</name>
    <dbReference type="NCBI Taxonomy" id="1854479"/>
    <lineage>
        <taxon>Eukaryota</taxon>
        <taxon>Fungi</taxon>
        <taxon>Dikarya</taxon>
        <taxon>Ascomycota</taxon>
        <taxon>Pezizomycotina</taxon>
        <taxon>Sordariomycetes</taxon>
        <taxon>Sordariomycetidae</taxon>
        <taxon>Sordariales</taxon>
        <taxon>Chaetomiaceae</taxon>
        <taxon>Chaetomium</taxon>
    </lineage>
</organism>
<comment type="caution">
    <text evidence="1">The sequence shown here is derived from an EMBL/GenBank/DDBJ whole genome shotgun (WGS) entry which is preliminary data.</text>
</comment>
<reference evidence="1 2" key="1">
    <citation type="journal article" date="2021" name="Nat. Commun.">
        <title>Genetic determinants of endophytism in the Arabidopsis root mycobiome.</title>
        <authorList>
            <person name="Mesny F."/>
            <person name="Miyauchi S."/>
            <person name="Thiergart T."/>
            <person name="Pickel B."/>
            <person name="Atanasova L."/>
            <person name="Karlsson M."/>
            <person name="Huettel B."/>
            <person name="Barry K.W."/>
            <person name="Haridas S."/>
            <person name="Chen C."/>
            <person name="Bauer D."/>
            <person name="Andreopoulos W."/>
            <person name="Pangilinan J."/>
            <person name="LaButti K."/>
            <person name="Riley R."/>
            <person name="Lipzen A."/>
            <person name="Clum A."/>
            <person name="Drula E."/>
            <person name="Henrissat B."/>
            <person name="Kohler A."/>
            <person name="Grigoriev I.V."/>
            <person name="Martin F.M."/>
            <person name="Hacquard S."/>
        </authorList>
    </citation>
    <scope>NUCLEOTIDE SEQUENCE [LARGE SCALE GENOMIC DNA]</scope>
    <source>
        <strain evidence="1 2">MPI-SDFR-AT-0079</strain>
    </source>
</reference>
<accession>A0ACB7P9Z5</accession>
<dbReference type="EMBL" id="JAGIZQ010000004">
    <property type="protein sequence ID" value="KAH6632258.1"/>
    <property type="molecule type" value="Genomic_DNA"/>
</dbReference>
<gene>
    <name evidence="1" type="ORF">F5144DRAFT_246453</name>
</gene>
<protein>
    <submittedName>
        <fullName evidence="1">Uncharacterized protein</fullName>
    </submittedName>
</protein>
<proteinExistence type="predicted"/>
<name>A0ACB7P9Z5_9PEZI</name>
<evidence type="ECO:0000313" key="2">
    <source>
        <dbReference type="Proteomes" id="UP000724584"/>
    </source>
</evidence>
<evidence type="ECO:0000313" key="1">
    <source>
        <dbReference type="EMBL" id="KAH6632258.1"/>
    </source>
</evidence>
<dbReference type="Proteomes" id="UP000724584">
    <property type="component" value="Unassembled WGS sequence"/>
</dbReference>
<keyword evidence="2" id="KW-1185">Reference proteome</keyword>